<dbReference type="Proteomes" id="UP000003947">
    <property type="component" value="Unassembled WGS sequence"/>
</dbReference>
<evidence type="ECO:0000313" key="2">
    <source>
        <dbReference type="EMBL" id="EIM30988.1"/>
    </source>
</evidence>
<dbReference type="InterPro" id="IPR052909">
    <property type="entry name" value="Transposase_6_like"/>
</dbReference>
<dbReference type="PANTHER" id="PTHR46637">
    <property type="entry name" value="TIS1421-TRANSPOSASE PROTEIN A"/>
    <property type="match status" value="1"/>
</dbReference>
<dbReference type="Pfam" id="PF13340">
    <property type="entry name" value="DUF4096"/>
    <property type="match status" value="1"/>
</dbReference>
<dbReference type="NCBIfam" id="NF033580">
    <property type="entry name" value="transpos_IS5_3"/>
    <property type="match status" value="1"/>
</dbReference>
<proteinExistence type="predicted"/>
<keyword evidence="3" id="KW-1185">Reference proteome</keyword>
<gene>
    <name evidence="2" type="ORF">MicloDRAFT_00002690</name>
</gene>
<dbReference type="HOGENOM" id="CLU_055261_2_1_5"/>
<name>I4Z446_9HYPH</name>
<dbReference type="AlphaFoldDB" id="I4Z446"/>
<reference evidence="2 3" key="1">
    <citation type="submission" date="2012-02" db="EMBL/GenBank/DDBJ databases">
        <title>Improved High-Quality Draft sequence of Microvirga sp. WSM3557.</title>
        <authorList>
            <consortium name="US DOE Joint Genome Institute"/>
            <person name="Lucas S."/>
            <person name="Han J."/>
            <person name="Lapidus A."/>
            <person name="Cheng J.-F."/>
            <person name="Goodwin L."/>
            <person name="Pitluck S."/>
            <person name="Peters L."/>
            <person name="Zhang X."/>
            <person name="Detter J.C."/>
            <person name="Han C."/>
            <person name="Tapia R."/>
            <person name="Land M."/>
            <person name="Hauser L."/>
            <person name="Kyrpides N."/>
            <person name="Ivanova N."/>
            <person name="Pagani I."/>
            <person name="Brau L."/>
            <person name="Yates R."/>
            <person name="O'Hara G."/>
            <person name="Rui T."/>
            <person name="Howieson J."/>
            <person name="Reeve W."/>
            <person name="Woyke T."/>
        </authorList>
    </citation>
    <scope>NUCLEOTIDE SEQUENCE [LARGE SCALE GENOMIC DNA]</scope>
    <source>
        <strain evidence="2 3">WSM3557</strain>
    </source>
</reference>
<dbReference type="eggNOG" id="COG3293">
    <property type="taxonomic scope" value="Bacteria"/>
</dbReference>
<dbReference type="PANTHER" id="PTHR46637:SF1">
    <property type="entry name" value="BLL5188 PROTEIN"/>
    <property type="match status" value="1"/>
</dbReference>
<evidence type="ECO:0000259" key="1">
    <source>
        <dbReference type="Pfam" id="PF13340"/>
    </source>
</evidence>
<evidence type="ECO:0000313" key="3">
    <source>
        <dbReference type="Proteomes" id="UP000003947"/>
    </source>
</evidence>
<dbReference type="PATRIC" id="fig|864069.3.peg.287"/>
<feature type="domain" description="Insertion element IS402-like" evidence="1">
    <location>
        <begin position="8"/>
        <end position="81"/>
    </location>
</feature>
<organism evidence="2 3">
    <name type="scientific">Microvirga lotononidis</name>
    <dbReference type="NCBI Taxonomy" id="864069"/>
    <lineage>
        <taxon>Bacteria</taxon>
        <taxon>Pseudomonadati</taxon>
        <taxon>Pseudomonadota</taxon>
        <taxon>Alphaproteobacteria</taxon>
        <taxon>Hyphomicrobiales</taxon>
        <taxon>Methylobacteriaceae</taxon>
        <taxon>Microvirga</taxon>
    </lineage>
</organism>
<sequence>MRGVRLILKDHQWDRMAPHLPGKRMDPGGTAVDSRLFVEAVLWLARAGSPWRDLPDLFGNWNSAFVRFSRWSKSGVWDRLFAAMADEPDFEYVMIDSTIVRANQHAAGKKGG</sequence>
<accession>I4Z446</accession>
<dbReference type="EMBL" id="JH660634">
    <property type="protein sequence ID" value="EIM30988.1"/>
    <property type="molecule type" value="Genomic_DNA"/>
</dbReference>
<protein>
    <submittedName>
        <fullName evidence="2">Transposase</fullName>
    </submittedName>
</protein>
<dbReference type="InterPro" id="IPR025161">
    <property type="entry name" value="IS402-like_dom"/>
</dbReference>
<dbReference type="STRING" id="864069.MicloDRAFT_00002690"/>